<comment type="caution">
    <text evidence="3">The sequence shown here is derived from an EMBL/GenBank/DDBJ whole genome shotgun (WGS) entry which is preliminary data.</text>
</comment>
<evidence type="ECO:0000256" key="1">
    <source>
        <dbReference type="SAM" id="MobiDB-lite"/>
    </source>
</evidence>
<dbReference type="Proteomes" id="UP001583186">
    <property type="component" value="Unassembled WGS sequence"/>
</dbReference>
<organism evidence="3 4">
    <name type="scientific">Sporothrix stenoceras</name>
    <dbReference type="NCBI Taxonomy" id="5173"/>
    <lineage>
        <taxon>Eukaryota</taxon>
        <taxon>Fungi</taxon>
        <taxon>Dikarya</taxon>
        <taxon>Ascomycota</taxon>
        <taxon>Pezizomycotina</taxon>
        <taxon>Sordariomycetes</taxon>
        <taxon>Sordariomycetidae</taxon>
        <taxon>Ophiostomatales</taxon>
        <taxon>Ophiostomataceae</taxon>
        <taxon>Sporothrix</taxon>
    </lineage>
</organism>
<sequence>MASNGLPVVPPTSPADITAPSLSYYDATRAVGTFLYALTVGVFSTTIQAGGYLVRGLVWLFGAVVSAATWPLVQLFKLLQFLLSPVTYTLSYVVAPFFAFLNFLSRLRPLYTYLGSAAFIGIVTGLVLKFASSYFFVVLRLDESAEAGAEWEEDEDYEEGADRASSQISQSPPKSRPARQLGEKARETLSLPKKEDITEPTVVVKTEDSITPKDEVWQWLEEYNPSQPVVALETHGEGGDTSASLLRKQSPGPGGLLSLTIMEESSSE</sequence>
<feature type="region of interest" description="Disordered" evidence="1">
    <location>
        <begin position="150"/>
        <end position="189"/>
    </location>
</feature>
<evidence type="ECO:0000313" key="4">
    <source>
        <dbReference type="Proteomes" id="UP001583186"/>
    </source>
</evidence>
<name>A0ABR3ZJ63_9PEZI</name>
<dbReference type="EMBL" id="JAWCUI010000010">
    <property type="protein sequence ID" value="KAL1900252.1"/>
    <property type="molecule type" value="Genomic_DNA"/>
</dbReference>
<keyword evidence="2" id="KW-1133">Transmembrane helix</keyword>
<feature type="compositionally biased region" description="Acidic residues" evidence="1">
    <location>
        <begin position="150"/>
        <end position="159"/>
    </location>
</feature>
<accession>A0ABR3ZJ63</accession>
<keyword evidence="4" id="KW-1185">Reference proteome</keyword>
<reference evidence="3 4" key="1">
    <citation type="journal article" date="2024" name="IMA Fungus">
        <title>IMA Genome - F19 : A genome assembly and annotation guide to empower mycologists, including annotated draft genome sequences of Ceratocystis pirilliformis, Diaporthe australafricana, Fusarium ophioides, Paecilomyces lecythidis, and Sporothrix stenoceras.</title>
        <authorList>
            <person name="Aylward J."/>
            <person name="Wilson A.M."/>
            <person name="Visagie C.M."/>
            <person name="Spraker J."/>
            <person name="Barnes I."/>
            <person name="Buitendag C."/>
            <person name="Ceriani C."/>
            <person name="Del Mar Angel L."/>
            <person name="du Plessis D."/>
            <person name="Fuchs T."/>
            <person name="Gasser K."/>
            <person name="Kramer D."/>
            <person name="Li W."/>
            <person name="Munsamy K."/>
            <person name="Piso A."/>
            <person name="Price J.L."/>
            <person name="Sonnekus B."/>
            <person name="Thomas C."/>
            <person name="van der Nest A."/>
            <person name="van Dijk A."/>
            <person name="van Heerden A."/>
            <person name="van Vuuren N."/>
            <person name="Yilmaz N."/>
            <person name="Duong T.A."/>
            <person name="van der Merwe N.A."/>
            <person name="Wingfield M.J."/>
            <person name="Wingfield B.D."/>
        </authorList>
    </citation>
    <scope>NUCLEOTIDE SEQUENCE [LARGE SCALE GENOMIC DNA]</scope>
    <source>
        <strain evidence="3 4">CMW 5346</strain>
    </source>
</reference>
<evidence type="ECO:0000313" key="3">
    <source>
        <dbReference type="EMBL" id="KAL1900252.1"/>
    </source>
</evidence>
<feature type="transmembrane region" description="Helical" evidence="2">
    <location>
        <begin position="85"/>
        <end position="104"/>
    </location>
</feature>
<feature type="transmembrane region" description="Helical" evidence="2">
    <location>
        <begin position="52"/>
        <end position="73"/>
    </location>
</feature>
<gene>
    <name evidence="3" type="ORF">Sste5346_002563</name>
</gene>
<feature type="transmembrane region" description="Helical" evidence="2">
    <location>
        <begin position="110"/>
        <end position="131"/>
    </location>
</feature>
<proteinExistence type="predicted"/>
<feature type="region of interest" description="Disordered" evidence="1">
    <location>
        <begin position="234"/>
        <end position="268"/>
    </location>
</feature>
<keyword evidence="2" id="KW-0812">Transmembrane</keyword>
<protein>
    <submittedName>
        <fullName evidence="3">Uncharacterized protein</fullName>
    </submittedName>
</protein>
<keyword evidence="2" id="KW-0472">Membrane</keyword>
<evidence type="ECO:0000256" key="2">
    <source>
        <dbReference type="SAM" id="Phobius"/>
    </source>
</evidence>
<feature type="compositionally biased region" description="Polar residues" evidence="1">
    <location>
        <begin position="164"/>
        <end position="173"/>
    </location>
</feature>